<dbReference type="Proteomes" id="UP001165667">
    <property type="component" value="Unassembled WGS sequence"/>
</dbReference>
<dbReference type="RefSeq" id="WP_282583612.1">
    <property type="nucleotide sequence ID" value="NZ_JAMOIM010000002.1"/>
</dbReference>
<sequence>MIRHAKRIVLIAFGIVAAMLGLVATESTVDGAVRRQALKSNSLTGIRDEALSLFPRGSRLQPAATRLVDMGFTCEPLKHAMPDISGPSLICSSSGRGYPDYPAINVTLVTRNGLISDIEVWNMMGRADGSGDDVSDLLQHQEWQSNGAVQDQTSNASS</sequence>
<organism evidence="1 2">
    <name type="scientific">Lichenifustis flavocetrariae</name>
    <dbReference type="NCBI Taxonomy" id="2949735"/>
    <lineage>
        <taxon>Bacteria</taxon>
        <taxon>Pseudomonadati</taxon>
        <taxon>Pseudomonadota</taxon>
        <taxon>Alphaproteobacteria</taxon>
        <taxon>Hyphomicrobiales</taxon>
        <taxon>Lichenihabitantaceae</taxon>
        <taxon>Lichenifustis</taxon>
    </lineage>
</organism>
<dbReference type="AlphaFoldDB" id="A0AA42CIU0"/>
<keyword evidence="2" id="KW-1185">Reference proteome</keyword>
<evidence type="ECO:0000313" key="1">
    <source>
        <dbReference type="EMBL" id="MCW6507246.1"/>
    </source>
</evidence>
<proteinExistence type="predicted"/>
<protein>
    <submittedName>
        <fullName evidence="1">Uncharacterized protein</fullName>
    </submittedName>
</protein>
<name>A0AA42CIU0_9HYPH</name>
<comment type="caution">
    <text evidence="1">The sequence shown here is derived from an EMBL/GenBank/DDBJ whole genome shotgun (WGS) entry which is preliminary data.</text>
</comment>
<reference evidence="1" key="1">
    <citation type="submission" date="2022-05" db="EMBL/GenBank/DDBJ databases">
        <authorList>
            <person name="Pankratov T."/>
        </authorList>
    </citation>
    <scope>NUCLEOTIDE SEQUENCE</scope>
    <source>
        <strain evidence="1">BP6-180914</strain>
    </source>
</reference>
<accession>A0AA42CIU0</accession>
<dbReference type="EMBL" id="JAMOIM010000002">
    <property type="protein sequence ID" value="MCW6507246.1"/>
    <property type="molecule type" value="Genomic_DNA"/>
</dbReference>
<evidence type="ECO:0000313" key="2">
    <source>
        <dbReference type="Proteomes" id="UP001165667"/>
    </source>
</evidence>
<gene>
    <name evidence="1" type="ORF">M8523_04350</name>
</gene>